<gene>
    <name evidence="9" type="ORF">NYM_LOCUS1641</name>
</gene>
<name>A0A5K0VZZ2_9MAGN</name>
<keyword evidence="5 6" id="KW-0539">Nucleus</keyword>
<evidence type="ECO:0000256" key="5">
    <source>
        <dbReference type="ARBA" id="ARBA00023242"/>
    </source>
</evidence>
<evidence type="ECO:0000256" key="6">
    <source>
        <dbReference type="RuleBase" id="RU367028"/>
    </source>
</evidence>
<dbReference type="Pfam" id="PF04844">
    <property type="entry name" value="Ovate"/>
    <property type="match status" value="1"/>
</dbReference>
<dbReference type="PANTHER" id="PTHR33057:SF218">
    <property type="entry name" value="TRANSCRIPTION REPRESSOR"/>
    <property type="match status" value="1"/>
</dbReference>
<dbReference type="AlphaFoldDB" id="A0A5K0VZZ2"/>
<keyword evidence="3 6" id="KW-0805">Transcription regulation</keyword>
<evidence type="ECO:0000256" key="3">
    <source>
        <dbReference type="ARBA" id="ARBA00023015"/>
    </source>
</evidence>
<dbReference type="GO" id="GO:0045892">
    <property type="term" value="P:negative regulation of DNA-templated transcription"/>
    <property type="evidence" value="ECO:0007669"/>
    <property type="project" value="UniProtKB-UniRule"/>
</dbReference>
<protein>
    <recommendedName>
        <fullName evidence="6">Transcription repressor</fullName>
    </recommendedName>
    <alternativeName>
        <fullName evidence="6">Ovate family protein</fullName>
    </alternativeName>
</protein>
<evidence type="ECO:0000259" key="8">
    <source>
        <dbReference type="PROSITE" id="PS51754"/>
    </source>
</evidence>
<proteinExistence type="predicted"/>
<feature type="domain" description="OVATE" evidence="8">
    <location>
        <begin position="152"/>
        <end position="214"/>
    </location>
</feature>
<feature type="region of interest" description="Disordered" evidence="7">
    <location>
        <begin position="233"/>
        <end position="256"/>
    </location>
</feature>
<dbReference type="GO" id="GO:0005634">
    <property type="term" value="C:nucleus"/>
    <property type="evidence" value="ECO:0007669"/>
    <property type="project" value="UniProtKB-SubCell"/>
</dbReference>
<evidence type="ECO:0000256" key="4">
    <source>
        <dbReference type="ARBA" id="ARBA00023163"/>
    </source>
</evidence>
<organism evidence="9">
    <name type="scientific">Nymphaea colorata</name>
    <name type="common">pocket water lily</name>
    <dbReference type="NCBI Taxonomy" id="210225"/>
    <lineage>
        <taxon>Eukaryota</taxon>
        <taxon>Viridiplantae</taxon>
        <taxon>Streptophyta</taxon>
        <taxon>Embryophyta</taxon>
        <taxon>Tracheophyta</taxon>
        <taxon>Spermatophyta</taxon>
        <taxon>Magnoliopsida</taxon>
        <taxon>Nymphaeales</taxon>
        <taxon>Nymphaeaceae</taxon>
        <taxon>Nymphaea</taxon>
    </lineage>
</organism>
<dbReference type="PANTHER" id="PTHR33057">
    <property type="entry name" value="TRANSCRIPTION REPRESSOR OFP7-RELATED"/>
    <property type="match status" value="1"/>
</dbReference>
<comment type="subcellular location">
    <subcellularLocation>
        <location evidence="1 6">Nucleus</location>
    </subcellularLocation>
</comment>
<keyword evidence="2 6" id="KW-0678">Repressor</keyword>
<dbReference type="InterPro" id="IPR006458">
    <property type="entry name" value="Ovate_C"/>
</dbReference>
<evidence type="ECO:0000256" key="2">
    <source>
        <dbReference type="ARBA" id="ARBA00022491"/>
    </source>
</evidence>
<sequence>MPNALHKALHEYFFKARRATRSSTENSVAAATSSSSRSSATSWLFSACRFPKTASFATDREVEAPAGIHHFNTLFLADDSGHLPEFTSISCSRSSDFSTTDSGCVPHDLTSSGRFLIVPEAPNSTFGVSNGLPAAPAITETETRLVGHSVAVTTYSPDPFQDFRQSMKEMVEARAHEQGVDWDFLEELLFCYLKLNHSRDHRYILAAFADLLVSLGTDQLPASLRPVRLQDTPVQSVNGQKARRKSTGMRENPAKV</sequence>
<dbReference type="Gramene" id="NC1G0128240.1">
    <property type="protein sequence ID" value="NC1G0128240.1:cds"/>
    <property type="gene ID" value="NC1G0128240"/>
</dbReference>
<dbReference type="InterPro" id="IPR038933">
    <property type="entry name" value="Ovate"/>
</dbReference>
<dbReference type="EMBL" id="LR721774">
    <property type="protein sequence ID" value="VVV46334.1"/>
    <property type="molecule type" value="Genomic_DNA"/>
</dbReference>
<evidence type="ECO:0000256" key="1">
    <source>
        <dbReference type="ARBA" id="ARBA00004123"/>
    </source>
</evidence>
<comment type="function">
    <text evidence="6">Transcriptional repressor that regulates multiple aspects of plant growth and development.</text>
</comment>
<accession>A0A5K0VZZ2</accession>
<reference evidence="9" key="1">
    <citation type="submission" date="2019-09" db="EMBL/GenBank/DDBJ databases">
        <authorList>
            <person name="Zhang L."/>
        </authorList>
    </citation>
    <scope>NUCLEOTIDE SEQUENCE</scope>
</reference>
<dbReference type="PROSITE" id="PS51754">
    <property type="entry name" value="OVATE"/>
    <property type="match status" value="1"/>
</dbReference>
<keyword evidence="4 6" id="KW-0804">Transcription</keyword>
<evidence type="ECO:0000313" key="9">
    <source>
        <dbReference type="EMBL" id="VVV46334.1"/>
    </source>
</evidence>
<dbReference type="NCBIfam" id="TIGR01568">
    <property type="entry name" value="A_thal_3678"/>
    <property type="match status" value="1"/>
</dbReference>
<evidence type="ECO:0000256" key="7">
    <source>
        <dbReference type="SAM" id="MobiDB-lite"/>
    </source>
</evidence>